<sequence>MSENPAESIAEKPTENIVEKPAGNIADNLAEKPAENPLAGLPGEPVGESVAPKRRLRLGRIAAVSGAVLLVAAVLGGVGYTVVTVDGADRDPGKPTWRFPKATKDKDENAEAATGLAGMLLPYDDAYTRGPDLAEFGTDAELSGGQATALRKESLRDLPRTQRRQLEKEIDKERIKGVVMRSYLSTVAYASYSKKSFTASVTLSRMANQRTVRDISTKQIQLLDALGIFRKGPKVEGHKNAGCFLPPKDSSEKLDMMVCSAYTGDVLVSVTVSGVKPLDGPAVARFLAAQLDRITDPGEAV</sequence>
<evidence type="ECO:0000256" key="2">
    <source>
        <dbReference type="SAM" id="Phobius"/>
    </source>
</evidence>
<feature type="compositionally biased region" description="Basic and acidic residues" evidence="1">
    <location>
        <begin position="9"/>
        <end position="18"/>
    </location>
</feature>
<evidence type="ECO:0000256" key="1">
    <source>
        <dbReference type="SAM" id="MobiDB-lite"/>
    </source>
</evidence>
<gene>
    <name evidence="3" type="ORF">OG699_21215</name>
</gene>
<dbReference type="AlphaFoldDB" id="A0AAU3HXG9"/>
<evidence type="ECO:0008006" key="4">
    <source>
        <dbReference type="Google" id="ProtNLM"/>
    </source>
</evidence>
<feature type="region of interest" description="Disordered" evidence="1">
    <location>
        <begin position="1"/>
        <end position="46"/>
    </location>
</feature>
<reference evidence="3" key="1">
    <citation type="submission" date="2022-10" db="EMBL/GenBank/DDBJ databases">
        <title>The complete genomes of actinobacterial strains from the NBC collection.</title>
        <authorList>
            <person name="Joergensen T.S."/>
            <person name="Alvarez Arevalo M."/>
            <person name="Sterndorff E.B."/>
            <person name="Faurdal D."/>
            <person name="Vuksanovic O."/>
            <person name="Mourched A.-S."/>
            <person name="Charusanti P."/>
            <person name="Shaw S."/>
            <person name="Blin K."/>
            <person name="Weber T."/>
        </authorList>
    </citation>
    <scope>NUCLEOTIDE SEQUENCE</scope>
    <source>
        <strain evidence="3">NBC_01393</strain>
    </source>
</reference>
<proteinExistence type="predicted"/>
<feature type="transmembrane region" description="Helical" evidence="2">
    <location>
        <begin position="61"/>
        <end position="83"/>
    </location>
</feature>
<dbReference type="EMBL" id="CP109546">
    <property type="protein sequence ID" value="WTZ10295.1"/>
    <property type="molecule type" value="Genomic_DNA"/>
</dbReference>
<evidence type="ECO:0000313" key="3">
    <source>
        <dbReference type="EMBL" id="WTZ10295.1"/>
    </source>
</evidence>
<organism evidence="3">
    <name type="scientific">Streptomyces sp. NBC_01393</name>
    <dbReference type="NCBI Taxonomy" id="2903851"/>
    <lineage>
        <taxon>Bacteria</taxon>
        <taxon>Bacillati</taxon>
        <taxon>Actinomycetota</taxon>
        <taxon>Actinomycetes</taxon>
        <taxon>Kitasatosporales</taxon>
        <taxon>Streptomycetaceae</taxon>
        <taxon>Streptomyces</taxon>
    </lineage>
</organism>
<keyword evidence="2" id="KW-0472">Membrane</keyword>
<name>A0AAU3HXG9_9ACTN</name>
<keyword evidence="2" id="KW-1133">Transmembrane helix</keyword>
<protein>
    <recommendedName>
        <fullName evidence="4">Secreted protein</fullName>
    </recommendedName>
</protein>
<keyword evidence="2" id="KW-0812">Transmembrane</keyword>
<accession>A0AAU3HXG9</accession>